<organism evidence="4 5">
    <name type="scientific">Candidatus Korarchaeum cryptofilum</name>
    <dbReference type="NCBI Taxonomy" id="498846"/>
    <lineage>
        <taxon>Archaea</taxon>
        <taxon>Thermoproteota</taxon>
        <taxon>Candidatus Korarchaeia</taxon>
        <taxon>Candidatus Korarchaeales</taxon>
        <taxon>Candidatus Korarchaeaceae</taxon>
        <taxon>Candidatus Korarchaeum</taxon>
    </lineage>
</organism>
<dbReference type="CDD" id="cd02440">
    <property type="entry name" value="AdoMet_MTases"/>
    <property type="match status" value="1"/>
</dbReference>
<dbReference type="EMBL" id="RCOR01000001">
    <property type="protein sequence ID" value="RSN70909.1"/>
    <property type="molecule type" value="Genomic_DNA"/>
</dbReference>
<dbReference type="AlphaFoldDB" id="A0A3R9PSB5"/>
<reference evidence="4 5" key="1">
    <citation type="submission" date="2018-10" db="EMBL/GenBank/DDBJ databases">
        <title>Co-occurring genomic capacity for anaerobic methane metabolism and dissimilatory sulfite reduction discovered in the Korarchaeota.</title>
        <authorList>
            <person name="Mckay L.J."/>
            <person name="Dlakic M."/>
            <person name="Fields M.W."/>
            <person name="Delmont T.O."/>
            <person name="Eren A.M."/>
            <person name="Jay Z.J."/>
            <person name="Klingelsmith K.B."/>
            <person name="Rusch D.B."/>
            <person name="Inskeep W.P."/>
        </authorList>
    </citation>
    <scope>NUCLEOTIDE SEQUENCE [LARGE SCALE GENOMIC DNA]</scope>
    <source>
        <strain evidence="4 5">WS</strain>
    </source>
</reference>
<evidence type="ECO:0000256" key="1">
    <source>
        <dbReference type="ARBA" id="ARBA00022603"/>
    </source>
</evidence>
<dbReference type="GO" id="GO:0008168">
    <property type="term" value="F:methyltransferase activity"/>
    <property type="evidence" value="ECO:0007669"/>
    <property type="project" value="UniProtKB-KW"/>
</dbReference>
<comment type="caution">
    <text evidence="4">The sequence shown here is derived from an EMBL/GenBank/DDBJ whole genome shotgun (WGS) entry which is preliminary data.</text>
</comment>
<feature type="domain" description="Methyltransferase" evidence="3">
    <location>
        <begin position="55"/>
        <end position="163"/>
    </location>
</feature>
<evidence type="ECO:0000313" key="4">
    <source>
        <dbReference type="EMBL" id="RSN70909.1"/>
    </source>
</evidence>
<keyword evidence="1 4" id="KW-0489">Methyltransferase</keyword>
<name>A0A3R9PSB5_9CREN</name>
<sequence length="273" mass="31157">MEIHRSGVNGLSWIQRVFIDRADLYLEIMNSTWSEGEQIARSIAEILRENGLESGRVLEAFCGNGRVAIPLAIEGYDVLGFDISLPFIQDARQKAEKHRVSDKAKFIVSDAREIDSRLKGEIFDAIIIVSTSLGYYDSMTDEEILRKLRSLVKEGSILIIANTFHRETPSWNCGRVFQRYGSLVLMEDMRFDPLWSRLLSKWILLRDDGEGNLTKELEVNTEMRIYTSTELAEILRRAGWGVDSIYGDIRKKEKFSPPCPYLSLIAKAIQATE</sequence>
<proteinExistence type="predicted"/>
<dbReference type="Proteomes" id="UP000278149">
    <property type="component" value="Unassembled WGS sequence"/>
</dbReference>
<dbReference type="SUPFAM" id="SSF53335">
    <property type="entry name" value="S-adenosyl-L-methionine-dependent methyltransferases"/>
    <property type="match status" value="1"/>
</dbReference>
<protein>
    <submittedName>
        <fullName evidence="4">Class I SAM-dependent methyltransferase</fullName>
    </submittedName>
</protein>
<keyword evidence="4" id="KW-0808">Transferase</keyword>
<dbReference type="OMA" id="LEVNTEM"/>
<dbReference type="Pfam" id="PF13847">
    <property type="entry name" value="Methyltransf_31"/>
    <property type="match status" value="1"/>
</dbReference>
<dbReference type="Gene3D" id="2.20.25.110">
    <property type="entry name" value="S-adenosyl-L-methionine-dependent methyltransferases"/>
    <property type="match status" value="1"/>
</dbReference>
<dbReference type="Gene3D" id="3.40.50.150">
    <property type="entry name" value="Vaccinia Virus protein VP39"/>
    <property type="match status" value="1"/>
</dbReference>
<evidence type="ECO:0000256" key="2">
    <source>
        <dbReference type="ARBA" id="ARBA00022691"/>
    </source>
</evidence>
<dbReference type="InterPro" id="IPR025714">
    <property type="entry name" value="Methyltranfer_dom"/>
</dbReference>
<evidence type="ECO:0000313" key="5">
    <source>
        <dbReference type="Proteomes" id="UP000278149"/>
    </source>
</evidence>
<dbReference type="InterPro" id="IPR029063">
    <property type="entry name" value="SAM-dependent_MTases_sf"/>
</dbReference>
<dbReference type="PANTHER" id="PTHR43861">
    <property type="entry name" value="TRANS-ACONITATE 2-METHYLTRANSFERASE-RELATED"/>
    <property type="match status" value="1"/>
</dbReference>
<evidence type="ECO:0000259" key="3">
    <source>
        <dbReference type="Pfam" id="PF13847"/>
    </source>
</evidence>
<dbReference type="GO" id="GO:0032259">
    <property type="term" value="P:methylation"/>
    <property type="evidence" value="ECO:0007669"/>
    <property type="project" value="UniProtKB-KW"/>
</dbReference>
<accession>A0A3R9PSB5</accession>
<keyword evidence="2" id="KW-0949">S-adenosyl-L-methionine</keyword>
<gene>
    <name evidence="4" type="ORF">D9Q81_00055</name>
</gene>